<name>A0A0D3KX67_EMIH1</name>
<dbReference type="GeneID" id="17285623"/>
<protein>
    <recommendedName>
        <fullName evidence="3">F-box domain-containing protein</fullName>
    </recommendedName>
</protein>
<evidence type="ECO:0008006" key="3">
    <source>
        <dbReference type="Google" id="ProtNLM"/>
    </source>
</evidence>
<dbReference type="HOGENOM" id="CLU_1059339_0_0_1"/>
<organism evidence="1 2">
    <name type="scientific">Emiliania huxleyi (strain CCMP1516)</name>
    <dbReference type="NCBI Taxonomy" id="280463"/>
    <lineage>
        <taxon>Eukaryota</taxon>
        <taxon>Haptista</taxon>
        <taxon>Haptophyta</taxon>
        <taxon>Prymnesiophyceae</taxon>
        <taxon>Isochrysidales</taxon>
        <taxon>Noelaerhabdaceae</taxon>
        <taxon>Emiliania</taxon>
    </lineage>
</organism>
<dbReference type="KEGG" id="ehx:EMIHUDRAFT_108550"/>
<keyword evidence="2" id="KW-1185">Reference proteome</keyword>
<accession>A0A0D3KX67</accession>
<evidence type="ECO:0000313" key="1">
    <source>
        <dbReference type="EnsemblProtists" id="EOD40352"/>
    </source>
</evidence>
<dbReference type="RefSeq" id="XP_005792781.1">
    <property type="nucleotide sequence ID" value="XM_005792724.1"/>
</dbReference>
<dbReference type="CDD" id="cd09917">
    <property type="entry name" value="F-box_SF"/>
    <property type="match status" value="1"/>
</dbReference>
<dbReference type="PaxDb" id="2903-EOD40352"/>
<evidence type="ECO:0000313" key="2">
    <source>
        <dbReference type="Proteomes" id="UP000013827"/>
    </source>
</evidence>
<proteinExistence type="predicted"/>
<reference evidence="2" key="1">
    <citation type="journal article" date="2013" name="Nature">
        <title>Pan genome of the phytoplankton Emiliania underpins its global distribution.</title>
        <authorList>
            <person name="Read B.A."/>
            <person name="Kegel J."/>
            <person name="Klute M.J."/>
            <person name="Kuo A."/>
            <person name="Lefebvre S.C."/>
            <person name="Maumus F."/>
            <person name="Mayer C."/>
            <person name="Miller J."/>
            <person name="Monier A."/>
            <person name="Salamov A."/>
            <person name="Young J."/>
            <person name="Aguilar M."/>
            <person name="Claverie J.M."/>
            <person name="Frickenhaus S."/>
            <person name="Gonzalez K."/>
            <person name="Herman E.K."/>
            <person name="Lin Y.C."/>
            <person name="Napier J."/>
            <person name="Ogata H."/>
            <person name="Sarno A.F."/>
            <person name="Shmutz J."/>
            <person name="Schroeder D."/>
            <person name="de Vargas C."/>
            <person name="Verret F."/>
            <person name="von Dassow P."/>
            <person name="Valentin K."/>
            <person name="Van de Peer Y."/>
            <person name="Wheeler G."/>
            <person name="Dacks J.B."/>
            <person name="Delwiche C.F."/>
            <person name="Dyhrman S.T."/>
            <person name="Glockner G."/>
            <person name="John U."/>
            <person name="Richards T."/>
            <person name="Worden A.Z."/>
            <person name="Zhang X."/>
            <person name="Grigoriev I.V."/>
            <person name="Allen A.E."/>
            <person name="Bidle K."/>
            <person name="Borodovsky M."/>
            <person name="Bowler C."/>
            <person name="Brownlee C."/>
            <person name="Cock J.M."/>
            <person name="Elias M."/>
            <person name="Gladyshev V.N."/>
            <person name="Groth M."/>
            <person name="Guda C."/>
            <person name="Hadaegh A."/>
            <person name="Iglesias-Rodriguez M.D."/>
            <person name="Jenkins J."/>
            <person name="Jones B.M."/>
            <person name="Lawson T."/>
            <person name="Leese F."/>
            <person name="Lindquist E."/>
            <person name="Lobanov A."/>
            <person name="Lomsadze A."/>
            <person name="Malik S.B."/>
            <person name="Marsh M.E."/>
            <person name="Mackinder L."/>
            <person name="Mock T."/>
            <person name="Mueller-Roeber B."/>
            <person name="Pagarete A."/>
            <person name="Parker M."/>
            <person name="Probert I."/>
            <person name="Quesneville H."/>
            <person name="Raines C."/>
            <person name="Rensing S.A."/>
            <person name="Riano-Pachon D.M."/>
            <person name="Richier S."/>
            <person name="Rokitta S."/>
            <person name="Shiraiwa Y."/>
            <person name="Soanes D.M."/>
            <person name="van der Giezen M."/>
            <person name="Wahlund T.M."/>
            <person name="Williams B."/>
            <person name="Wilson W."/>
            <person name="Wolfe G."/>
            <person name="Wurch L.L."/>
        </authorList>
    </citation>
    <scope>NUCLEOTIDE SEQUENCE</scope>
</reference>
<dbReference type="Proteomes" id="UP000013827">
    <property type="component" value="Unassembled WGS sequence"/>
</dbReference>
<sequence length="263" mass="28778">MLPSDCIASLLRHLPTPDLARTGLACRQHHEAVASVLRLRIKESGLYLPPVLPQSPTATMNLLLRLEQGRADAQGRAAAHAAARAAALETGRQERLAALHRLETAILARLKQWRASGPAPPGVAFRITDGFGIIQRLRDEREDDERRASLAAAATMRSRPRLPVAALEVEHAAVVEACHGRIMDLALVQQAVGRNVRRVREGVADAVVTEDALSDALLTKGGELMQISRALLVLESESTALERDATRLLRQARNLSRFLHRKE</sequence>
<dbReference type="AlphaFoldDB" id="A0A0D3KX67"/>
<dbReference type="EnsemblProtists" id="EOD40352">
    <property type="protein sequence ID" value="EOD40352"/>
    <property type="gene ID" value="EMIHUDRAFT_108550"/>
</dbReference>
<reference evidence="1" key="2">
    <citation type="submission" date="2024-10" db="UniProtKB">
        <authorList>
            <consortium name="EnsemblProtists"/>
        </authorList>
    </citation>
    <scope>IDENTIFICATION</scope>
</reference>